<sequence length="480" mass="54476">MTTAHASGRSMLTFVLLLLQLSGTVEIPVQASTAAAADAEWPERQPLQQQAVDAMGTQRVASDDEDEPIELTHKSMVLRDKKFVLAMKKRTEAYGFDKYWADPSTAPFLDFAPIAPAASPRHCEVHKCVLIEGDEPCAEGRAECEGPRGHLRSFGEQMDLQSIEEHHAALLPDAPYFWREHVAKYKPVLLRGAASKVTNLTDWSDEALLSARDDADHLRCELKGGGRWWVTVEKNNRISHNDRFPLAEGYDFCRFIREYRHPDAPTYCIHSITDTLSDLPTKLSLPGVLACNELYNSMHAVRMWFSRGNTTSSQHFDTHDNLMLQIDGIKDIYLSHPNESAKMYMDHHDKYGLSPLNVDRVDLERFPHVANASVQHVRLMPGDAVYIPDGYWHVIKSTDRNLALAFEINTRRLAPEPWTPALNELYEHPGTLWAEQRKIMATMKEAWARDAHDEAEWTQCKEPLAKMPASLADYNGWVQH</sequence>
<dbReference type="Gene3D" id="2.60.120.650">
    <property type="entry name" value="Cupin"/>
    <property type="match status" value="1"/>
</dbReference>
<dbReference type="Proteomes" id="UP000037460">
    <property type="component" value="Unassembled WGS sequence"/>
</dbReference>
<dbReference type="PROSITE" id="PS51184">
    <property type="entry name" value="JMJC"/>
    <property type="match status" value="1"/>
</dbReference>
<dbReference type="SMART" id="SM00558">
    <property type="entry name" value="JmjC"/>
    <property type="match status" value="1"/>
</dbReference>
<keyword evidence="5" id="KW-1185">Reference proteome</keyword>
<keyword evidence="2" id="KW-0732">Signal</keyword>
<evidence type="ECO:0000313" key="4">
    <source>
        <dbReference type="EMBL" id="KOO29195.1"/>
    </source>
</evidence>
<feature type="domain" description="JmjC" evidence="3">
    <location>
        <begin position="261"/>
        <end position="425"/>
    </location>
</feature>
<organism evidence="4 5">
    <name type="scientific">Chrysochromulina tobinii</name>
    <dbReference type="NCBI Taxonomy" id="1460289"/>
    <lineage>
        <taxon>Eukaryota</taxon>
        <taxon>Haptista</taxon>
        <taxon>Haptophyta</taxon>
        <taxon>Prymnesiophyceae</taxon>
        <taxon>Prymnesiales</taxon>
        <taxon>Chrysochromulinaceae</taxon>
        <taxon>Chrysochromulina</taxon>
    </lineage>
</organism>
<dbReference type="AlphaFoldDB" id="A0A0M0JRS6"/>
<feature type="region of interest" description="Disordered" evidence="1">
    <location>
        <begin position="37"/>
        <end position="65"/>
    </location>
</feature>
<proteinExistence type="predicted"/>
<dbReference type="EMBL" id="JWZX01002450">
    <property type="protein sequence ID" value="KOO29195.1"/>
    <property type="molecule type" value="Genomic_DNA"/>
</dbReference>
<evidence type="ECO:0000256" key="1">
    <source>
        <dbReference type="SAM" id="MobiDB-lite"/>
    </source>
</evidence>
<dbReference type="OrthoDB" id="415358at2759"/>
<evidence type="ECO:0000313" key="5">
    <source>
        <dbReference type="Proteomes" id="UP000037460"/>
    </source>
</evidence>
<name>A0A0M0JRS6_9EUKA</name>
<gene>
    <name evidence="4" type="ORF">Ctob_007943</name>
</gene>
<comment type="caution">
    <text evidence="4">The sequence shown here is derived from an EMBL/GenBank/DDBJ whole genome shotgun (WGS) entry which is preliminary data.</text>
</comment>
<dbReference type="InterPro" id="IPR003347">
    <property type="entry name" value="JmjC_dom"/>
</dbReference>
<evidence type="ECO:0000256" key="2">
    <source>
        <dbReference type="SAM" id="SignalP"/>
    </source>
</evidence>
<dbReference type="Pfam" id="PF13621">
    <property type="entry name" value="Cupin_8"/>
    <property type="match status" value="1"/>
</dbReference>
<feature type="signal peptide" evidence="2">
    <location>
        <begin position="1"/>
        <end position="26"/>
    </location>
</feature>
<protein>
    <submittedName>
        <fullName evidence="4">Jumonji domain containing 5-like protein</fullName>
    </submittedName>
</protein>
<dbReference type="InterPro" id="IPR041667">
    <property type="entry name" value="Cupin_8"/>
</dbReference>
<dbReference type="PANTHER" id="PTHR12461">
    <property type="entry name" value="HYPOXIA-INDUCIBLE FACTOR 1 ALPHA INHIBITOR-RELATED"/>
    <property type="match status" value="1"/>
</dbReference>
<dbReference type="PANTHER" id="PTHR12461:SF91">
    <property type="entry name" value="JMJC DOMAIN-CONTAINING PROTEIN"/>
    <property type="match status" value="1"/>
</dbReference>
<feature type="chain" id="PRO_5005602083" evidence="2">
    <location>
        <begin position="27"/>
        <end position="480"/>
    </location>
</feature>
<accession>A0A0M0JRS6</accession>
<evidence type="ECO:0000259" key="3">
    <source>
        <dbReference type="PROSITE" id="PS51184"/>
    </source>
</evidence>
<dbReference type="SUPFAM" id="SSF51197">
    <property type="entry name" value="Clavaminate synthase-like"/>
    <property type="match status" value="1"/>
</dbReference>
<reference evidence="5" key="1">
    <citation type="journal article" date="2015" name="PLoS Genet.">
        <title>Genome Sequence and Transcriptome Analyses of Chrysochromulina tobin: Metabolic Tools for Enhanced Algal Fitness in the Prominent Order Prymnesiales (Haptophyceae).</title>
        <authorList>
            <person name="Hovde B.T."/>
            <person name="Deodato C.R."/>
            <person name="Hunsperger H.M."/>
            <person name="Ryken S.A."/>
            <person name="Yost W."/>
            <person name="Jha R.K."/>
            <person name="Patterson J."/>
            <person name="Monnat R.J. Jr."/>
            <person name="Barlow S.B."/>
            <person name="Starkenburg S.R."/>
            <person name="Cattolico R.A."/>
        </authorList>
    </citation>
    <scope>NUCLEOTIDE SEQUENCE</scope>
    <source>
        <strain evidence="5">CCMP291</strain>
    </source>
</reference>